<dbReference type="Gene3D" id="6.10.340.10">
    <property type="match status" value="1"/>
</dbReference>
<dbReference type="PROSITE" id="PS50110">
    <property type="entry name" value="RESPONSE_REGULATORY"/>
    <property type="match status" value="1"/>
</dbReference>
<evidence type="ECO:0000256" key="11">
    <source>
        <dbReference type="ARBA" id="ARBA00022840"/>
    </source>
</evidence>
<dbReference type="Pfam" id="PF09984">
    <property type="entry name" value="sCache_4"/>
    <property type="match status" value="1"/>
</dbReference>
<gene>
    <name evidence="23" type="ORF">OLW01_08065</name>
</gene>
<dbReference type="Proteomes" id="UP001163726">
    <property type="component" value="Chromosome"/>
</dbReference>
<evidence type="ECO:0000256" key="18">
    <source>
        <dbReference type="SAM" id="Phobius"/>
    </source>
</evidence>
<evidence type="ECO:0000256" key="16">
    <source>
        <dbReference type="PROSITE-ProRule" id="PRU00169"/>
    </source>
</evidence>
<proteinExistence type="predicted"/>
<feature type="transmembrane region" description="Helical" evidence="18">
    <location>
        <begin position="6"/>
        <end position="30"/>
    </location>
</feature>
<dbReference type="GO" id="GO:0005524">
    <property type="term" value="F:ATP binding"/>
    <property type="evidence" value="ECO:0007669"/>
    <property type="project" value="UniProtKB-KW"/>
</dbReference>
<evidence type="ECO:0000256" key="3">
    <source>
        <dbReference type="ARBA" id="ARBA00012438"/>
    </source>
</evidence>
<evidence type="ECO:0000256" key="9">
    <source>
        <dbReference type="ARBA" id="ARBA00022741"/>
    </source>
</evidence>
<dbReference type="InterPro" id="IPR004358">
    <property type="entry name" value="Sig_transdc_His_kin-like_C"/>
</dbReference>
<dbReference type="PROSITE" id="PS50109">
    <property type="entry name" value="HIS_KIN"/>
    <property type="match status" value="1"/>
</dbReference>
<protein>
    <recommendedName>
        <fullName evidence="3">histidine kinase</fullName>
        <ecNumber evidence="3">2.7.13.3</ecNumber>
    </recommendedName>
</protein>
<feature type="modified residue" description="Phosphohistidine" evidence="15">
    <location>
        <position position="866"/>
    </location>
</feature>
<dbReference type="Pfam" id="PF00072">
    <property type="entry name" value="Response_reg"/>
    <property type="match status" value="1"/>
</dbReference>
<evidence type="ECO:0000256" key="10">
    <source>
        <dbReference type="ARBA" id="ARBA00022777"/>
    </source>
</evidence>
<evidence type="ECO:0000256" key="1">
    <source>
        <dbReference type="ARBA" id="ARBA00000085"/>
    </source>
</evidence>
<dbReference type="InterPro" id="IPR008207">
    <property type="entry name" value="Sig_transdc_His_kin_Hpt_dom"/>
</dbReference>
<name>A0ABY7AI61_9ALTE</name>
<keyword evidence="4" id="KW-1003">Cell membrane</keyword>
<sequence length="921" mass="103490">MFKPSILFNAIVYAIIPSILMTVGISAFIVHVTAKERNELIHEQAKTLVESIAYASEFNLVSLNKVGLQNKLRDIHTTSSLSIKNIIVYDEAGEIFAASNYQDTQYKFEEQQTAGVKIINRDDKGMALIAPIYAFDNSFSQTSQWSSSQTLQKPIGQILLIVNLSTDSYQRFLTNFTLFLLIGLSALVSAILMLALVNRIVRPVQTFVDAVKRIGSGDLKYRLNMLVQYEFNDLKDGINVMAEQLQHHQAKLESEIEVATHDLQQNLLLVEEKNAELDIARKEALEASKIKSQFLATMSHEVRTPLNAIVGFTKELNKANLPTPYQDYVTTINASADNLIAIVNDILDFSKIEAGKIELDYSAFNLNQMVEDVSKLMSREAFSKGLEFSLESDILPISAIGDQHRFKQILTNLLSNAIKFTLHGHIILRLSLSSISQTQHQLIIDVEDTGIGISKEKQSKLFSAFNQADASTTRRYGGTGLGLAITHGLVQKMNGIISLKSELGKGSIFSLKLPITTSKSNQFDKPKDIDKVLILDSKIITHKSYDRLFHPLGVLADICGTTEEWESKLYQSDDYDLMIIASESDEESLELLPLQAAFARKQQENCYVVLCLPLYSCLSREQQSLLGDWPVIEKPFTYRKFELLYNQKCQLAQTKPKALPNIITTPTTDSSQIHILAVDDNETNLKLLTAILQDQNVSLTCCTSGIEACHSVEENVFDLILMDVQMPEMDGIQTTVKIRQGHLNKKTPIVAFTAHAFKEEREKLLKNGMDDYLAKPIDIKKFNRLVNKWVFSSSKSASIHEENLPTDNSKPRHGIDWQLALARASNQHEIAVEMLIMLVDTFDEVITEINQAHQANDHSALLAAIHKFHGSTCYSGVPYLKYLANNIELQLKKSIYINLDELINELFNEMALVTKLSQNYR</sequence>
<dbReference type="RefSeq" id="WP_268073336.1">
    <property type="nucleotide sequence ID" value="NZ_CP109965.1"/>
</dbReference>
<dbReference type="PRINTS" id="PR00344">
    <property type="entry name" value="BCTRLSENSOR"/>
</dbReference>
<dbReference type="InterPro" id="IPR005467">
    <property type="entry name" value="His_kinase_dom"/>
</dbReference>
<feature type="domain" description="Response regulatory" evidence="20">
    <location>
        <begin position="674"/>
        <end position="790"/>
    </location>
</feature>
<dbReference type="CDD" id="cd16922">
    <property type="entry name" value="HATPase_EvgS-ArcB-TorS-like"/>
    <property type="match status" value="1"/>
</dbReference>
<dbReference type="PANTHER" id="PTHR45339:SF1">
    <property type="entry name" value="HYBRID SIGNAL TRANSDUCTION HISTIDINE KINASE J"/>
    <property type="match status" value="1"/>
</dbReference>
<dbReference type="Gene3D" id="3.30.565.10">
    <property type="entry name" value="Histidine kinase-like ATPase, C-terminal domain"/>
    <property type="match status" value="1"/>
</dbReference>
<dbReference type="InterPro" id="IPR003661">
    <property type="entry name" value="HisK_dim/P_dom"/>
</dbReference>
<comment type="subcellular location">
    <subcellularLocation>
        <location evidence="2">Cell inner membrane</location>
        <topology evidence="2">Multi-pass membrane protein</topology>
    </subcellularLocation>
</comment>
<dbReference type="InterPro" id="IPR003660">
    <property type="entry name" value="HAMP_dom"/>
</dbReference>
<keyword evidence="5" id="KW-0997">Cell inner membrane</keyword>
<dbReference type="SMART" id="SM00387">
    <property type="entry name" value="HATPase_c"/>
    <property type="match status" value="1"/>
</dbReference>
<dbReference type="Gene3D" id="1.20.120.160">
    <property type="entry name" value="HPT domain"/>
    <property type="match status" value="1"/>
</dbReference>
<evidence type="ECO:0000256" key="5">
    <source>
        <dbReference type="ARBA" id="ARBA00022519"/>
    </source>
</evidence>
<dbReference type="EMBL" id="CP109965">
    <property type="protein sequence ID" value="WAJ69144.1"/>
    <property type="molecule type" value="Genomic_DNA"/>
</dbReference>
<keyword evidence="10" id="KW-0418">Kinase</keyword>
<evidence type="ECO:0000259" key="21">
    <source>
        <dbReference type="PROSITE" id="PS50885"/>
    </source>
</evidence>
<evidence type="ECO:0000256" key="8">
    <source>
        <dbReference type="ARBA" id="ARBA00022692"/>
    </source>
</evidence>
<evidence type="ECO:0000256" key="6">
    <source>
        <dbReference type="ARBA" id="ARBA00022553"/>
    </source>
</evidence>
<dbReference type="Pfam" id="PF00672">
    <property type="entry name" value="HAMP"/>
    <property type="match status" value="1"/>
</dbReference>
<keyword evidence="8 18" id="KW-0812">Transmembrane</keyword>
<evidence type="ECO:0000256" key="4">
    <source>
        <dbReference type="ARBA" id="ARBA00022475"/>
    </source>
</evidence>
<keyword evidence="17" id="KW-0175">Coiled coil</keyword>
<feature type="transmembrane region" description="Helical" evidence="18">
    <location>
        <begin position="176"/>
        <end position="197"/>
    </location>
</feature>
<dbReference type="CDD" id="cd06225">
    <property type="entry name" value="HAMP"/>
    <property type="match status" value="1"/>
</dbReference>
<dbReference type="Pfam" id="PF02518">
    <property type="entry name" value="HATPase_c"/>
    <property type="match status" value="1"/>
</dbReference>
<dbReference type="PROSITE" id="PS50885">
    <property type="entry name" value="HAMP"/>
    <property type="match status" value="1"/>
</dbReference>
<dbReference type="PANTHER" id="PTHR45339">
    <property type="entry name" value="HYBRID SIGNAL TRANSDUCTION HISTIDINE KINASE J"/>
    <property type="match status" value="1"/>
</dbReference>
<keyword evidence="12 18" id="KW-1133">Transmembrane helix</keyword>
<dbReference type="InterPro" id="IPR003594">
    <property type="entry name" value="HATPase_dom"/>
</dbReference>
<keyword evidence="13" id="KW-0902">Two-component regulatory system</keyword>
<evidence type="ECO:0000313" key="24">
    <source>
        <dbReference type="Proteomes" id="UP001163726"/>
    </source>
</evidence>
<evidence type="ECO:0000313" key="23">
    <source>
        <dbReference type="EMBL" id="WAJ69144.1"/>
    </source>
</evidence>
<evidence type="ECO:0000256" key="2">
    <source>
        <dbReference type="ARBA" id="ARBA00004429"/>
    </source>
</evidence>
<dbReference type="InterPro" id="IPR001789">
    <property type="entry name" value="Sig_transdc_resp-reg_receiver"/>
</dbReference>
<keyword evidence="6 16" id="KW-0597">Phosphoprotein</keyword>
<feature type="modified residue" description="4-aspartylphosphate" evidence="16">
    <location>
        <position position="723"/>
    </location>
</feature>
<keyword evidence="11 23" id="KW-0067">ATP-binding</keyword>
<feature type="coiled-coil region" evidence="17">
    <location>
        <begin position="242"/>
        <end position="290"/>
    </location>
</feature>
<dbReference type="Pfam" id="PF01627">
    <property type="entry name" value="Hpt"/>
    <property type="match status" value="1"/>
</dbReference>
<evidence type="ECO:0000256" key="17">
    <source>
        <dbReference type="SAM" id="Coils"/>
    </source>
</evidence>
<keyword evidence="7" id="KW-0808">Transferase</keyword>
<evidence type="ECO:0000256" key="13">
    <source>
        <dbReference type="ARBA" id="ARBA00023012"/>
    </source>
</evidence>
<organism evidence="23 24">
    <name type="scientific">Catenovulum adriaticum</name>
    <dbReference type="NCBI Taxonomy" id="2984846"/>
    <lineage>
        <taxon>Bacteria</taxon>
        <taxon>Pseudomonadati</taxon>
        <taxon>Pseudomonadota</taxon>
        <taxon>Gammaproteobacteria</taxon>
        <taxon>Alteromonadales</taxon>
        <taxon>Alteromonadaceae</taxon>
        <taxon>Catenovulum</taxon>
    </lineage>
</organism>
<accession>A0ABY7AI61</accession>
<dbReference type="SUPFAM" id="SSF47226">
    <property type="entry name" value="Histidine-containing phosphotransfer domain, HPT domain"/>
    <property type="match status" value="1"/>
</dbReference>
<evidence type="ECO:0000256" key="7">
    <source>
        <dbReference type="ARBA" id="ARBA00022679"/>
    </source>
</evidence>
<dbReference type="CDD" id="cd17546">
    <property type="entry name" value="REC_hyHK_CKI1_RcsC-like"/>
    <property type="match status" value="1"/>
</dbReference>
<dbReference type="InterPro" id="IPR011006">
    <property type="entry name" value="CheY-like_superfamily"/>
</dbReference>
<dbReference type="PROSITE" id="PS50894">
    <property type="entry name" value="HPT"/>
    <property type="match status" value="1"/>
</dbReference>
<evidence type="ECO:0000256" key="12">
    <source>
        <dbReference type="ARBA" id="ARBA00022989"/>
    </source>
</evidence>
<dbReference type="Gene3D" id="3.40.50.2300">
    <property type="match status" value="1"/>
</dbReference>
<dbReference type="SUPFAM" id="SSF55874">
    <property type="entry name" value="ATPase domain of HSP90 chaperone/DNA topoisomerase II/histidine kinase"/>
    <property type="match status" value="1"/>
</dbReference>
<dbReference type="SUPFAM" id="SSF47384">
    <property type="entry name" value="Homodimeric domain of signal transducing histidine kinase"/>
    <property type="match status" value="1"/>
</dbReference>
<dbReference type="InterPro" id="IPR036890">
    <property type="entry name" value="HATPase_C_sf"/>
</dbReference>
<dbReference type="InterPro" id="IPR036097">
    <property type="entry name" value="HisK_dim/P_sf"/>
</dbReference>
<feature type="domain" description="Histidine kinase" evidence="19">
    <location>
        <begin position="297"/>
        <end position="517"/>
    </location>
</feature>
<evidence type="ECO:0000256" key="15">
    <source>
        <dbReference type="PROSITE-ProRule" id="PRU00110"/>
    </source>
</evidence>
<feature type="domain" description="HPt" evidence="22">
    <location>
        <begin position="827"/>
        <end position="920"/>
    </location>
</feature>
<dbReference type="SUPFAM" id="SSF52172">
    <property type="entry name" value="CheY-like"/>
    <property type="match status" value="1"/>
</dbReference>
<dbReference type="Pfam" id="PF00512">
    <property type="entry name" value="HisKA"/>
    <property type="match status" value="1"/>
</dbReference>
<dbReference type="SMART" id="SM00304">
    <property type="entry name" value="HAMP"/>
    <property type="match status" value="1"/>
</dbReference>
<dbReference type="EC" id="2.7.13.3" evidence="3"/>
<comment type="catalytic activity">
    <reaction evidence="1">
        <text>ATP + protein L-histidine = ADP + protein N-phospho-L-histidine.</text>
        <dbReference type="EC" id="2.7.13.3"/>
    </reaction>
</comment>
<evidence type="ECO:0000259" key="20">
    <source>
        <dbReference type="PROSITE" id="PS50110"/>
    </source>
</evidence>
<evidence type="ECO:0000259" key="22">
    <source>
        <dbReference type="PROSITE" id="PS50894"/>
    </source>
</evidence>
<dbReference type="CDD" id="cd00082">
    <property type="entry name" value="HisKA"/>
    <property type="match status" value="1"/>
</dbReference>
<evidence type="ECO:0000259" key="19">
    <source>
        <dbReference type="PROSITE" id="PS50109"/>
    </source>
</evidence>
<evidence type="ECO:0000256" key="14">
    <source>
        <dbReference type="ARBA" id="ARBA00023136"/>
    </source>
</evidence>
<dbReference type="InterPro" id="IPR036641">
    <property type="entry name" value="HPT_dom_sf"/>
</dbReference>
<keyword evidence="9" id="KW-0547">Nucleotide-binding</keyword>
<dbReference type="InterPro" id="IPR019247">
    <property type="entry name" value="Histidine_kinase_BarA_N"/>
</dbReference>
<dbReference type="SMART" id="SM00388">
    <property type="entry name" value="HisKA"/>
    <property type="match status" value="1"/>
</dbReference>
<reference evidence="23" key="1">
    <citation type="submission" date="2022-10" db="EMBL/GenBank/DDBJ databases">
        <title>Catenovulum adriacola sp. nov. isolated in the Harbour of Susak.</title>
        <authorList>
            <person name="Schoch T."/>
            <person name="Reich S.J."/>
            <person name="Stoeferle S."/>
            <person name="Flaiz M."/>
            <person name="Kazda M."/>
            <person name="Riedel C.U."/>
            <person name="Duerre P."/>
        </authorList>
    </citation>
    <scope>NUCLEOTIDE SEQUENCE</scope>
    <source>
        <strain evidence="23">TS8</strain>
    </source>
</reference>
<feature type="domain" description="HAMP" evidence="21">
    <location>
        <begin position="198"/>
        <end position="250"/>
    </location>
</feature>
<keyword evidence="24" id="KW-1185">Reference proteome</keyword>
<keyword evidence="14 18" id="KW-0472">Membrane</keyword>
<dbReference type="SMART" id="SM00448">
    <property type="entry name" value="REC"/>
    <property type="match status" value="1"/>
</dbReference>
<dbReference type="Gene3D" id="1.10.287.130">
    <property type="match status" value="1"/>
</dbReference>
<dbReference type="SUPFAM" id="SSF158472">
    <property type="entry name" value="HAMP domain-like"/>
    <property type="match status" value="1"/>
</dbReference>